<protein>
    <submittedName>
        <fullName evidence="4">DUF1648 domain-containing protein</fullName>
    </submittedName>
</protein>
<reference evidence="4 5" key="1">
    <citation type="submission" date="2018-12" db="EMBL/GenBank/DDBJ databases">
        <authorList>
            <person name="Sun L."/>
            <person name="Chen Z."/>
        </authorList>
    </citation>
    <scope>NUCLEOTIDE SEQUENCE [LARGE SCALE GENOMIC DNA]</scope>
    <source>
        <strain evidence="4 5">DSM 15890</strain>
    </source>
</reference>
<dbReference type="EMBL" id="RZNY01000021">
    <property type="protein sequence ID" value="RUT43226.1"/>
    <property type="molecule type" value="Genomic_DNA"/>
</dbReference>
<feature type="transmembrane region" description="Helical" evidence="1">
    <location>
        <begin position="142"/>
        <end position="161"/>
    </location>
</feature>
<keyword evidence="1" id="KW-1133">Transmembrane helix</keyword>
<dbReference type="Pfam" id="PF19124">
    <property type="entry name" value="DUF5808"/>
    <property type="match status" value="1"/>
</dbReference>
<dbReference type="InterPro" id="IPR012867">
    <property type="entry name" value="DUF1648"/>
</dbReference>
<dbReference type="PIRSF" id="PIRSF032908">
    <property type="entry name" value="UCP032908"/>
    <property type="match status" value="1"/>
</dbReference>
<comment type="caution">
    <text evidence="4">The sequence shown here is derived from an EMBL/GenBank/DDBJ whole genome shotgun (WGS) entry which is preliminary data.</text>
</comment>
<dbReference type="InterPro" id="IPR014574">
    <property type="entry name" value="UCP032908"/>
</dbReference>
<dbReference type="OrthoDB" id="157646at2"/>
<name>A0A433Y4Q0_9BACL</name>
<feature type="transmembrane region" description="Helical" evidence="1">
    <location>
        <begin position="266"/>
        <end position="288"/>
    </location>
</feature>
<evidence type="ECO:0000313" key="4">
    <source>
        <dbReference type="EMBL" id="RUT43226.1"/>
    </source>
</evidence>
<dbReference type="Proteomes" id="UP000279446">
    <property type="component" value="Unassembled WGS sequence"/>
</dbReference>
<dbReference type="PANTHER" id="PTHR37810:SF9">
    <property type="entry name" value="MEMBRANE PROTEIN"/>
    <property type="match status" value="1"/>
</dbReference>
<proteinExistence type="predicted"/>
<feature type="transmembrane region" description="Helical" evidence="1">
    <location>
        <begin position="54"/>
        <end position="77"/>
    </location>
</feature>
<sequence>MQLLSAFILIMLFLPIAAVLAFTPYFTRETISFGVSVSEEHYRSDLLRKMRKKFASISVVIYSILLLASLIVLVQIGDLGQSITVGACVIVMIIVSVVMNLTFYFKMKKLKPSLPPGPTGGKTILAIDTSFRQHKLILSNKWFLVHFAITVICTIFVFANYDRIPATIAMKFDFQGNVISSAAKSYWSVLFPNIMQVIMLLVFLMVNHSISSSKQQIHAGDPERSIRRNIVFRRKWSLFTLLSAFAITFLFAFIQLNMIYPMKVEILAFVSILVPVFIVLFAIILAFTTGQGGSRIERSEIGSPIQPVNDDAYWKLGVIYFNPKDPAIWVEKRSGIGWTINTANPMSWIIFIGLIGIITLVTEFAK</sequence>
<dbReference type="AlphaFoldDB" id="A0A433Y4Q0"/>
<evidence type="ECO:0000259" key="3">
    <source>
        <dbReference type="Pfam" id="PF19124"/>
    </source>
</evidence>
<evidence type="ECO:0000256" key="1">
    <source>
        <dbReference type="SAM" id="Phobius"/>
    </source>
</evidence>
<dbReference type="Pfam" id="PF07853">
    <property type="entry name" value="DUF1648"/>
    <property type="match status" value="1"/>
</dbReference>
<feature type="transmembrane region" description="Helical" evidence="1">
    <location>
        <begin position="186"/>
        <end position="206"/>
    </location>
</feature>
<feature type="transmembrane region" description="Helical" evidence="1">
    <location>
        <begin position="6"/>
        <end position="26"/>
    </location>
</feature>
<gene>
    <name evidence="4" type="ORF">EJP82_20635</name>
</gene>
<dbReference type="RefSeq" id="WP_127193948.1">
    <property type="nucleotide sequence ID" value="NZ_RZNY01000021.1"/>
</dbReference>
<evidence type="ECO:0000313" key="5">
    <source>
        <dbReference type="Proteomes" id="UP000279446"/>
    </source>
</evidence>
<organism evidence="4 5">
    <name type="scientific">Paenibacillus anaericanus</name>
    <dbReference type="NCBI Taxonomy" id="170367"/>
    <lineage>
        <taxon>Bacteria</taxon>
        <taxon>Bacillati</taxon>
        <taxon>Bacillota</taxon>
        <taxon>Bacilli</taxon>
        <taxon>Bacillales</taxon>
        <taxon>Paenibacillaceae</taxon>
        <taxon>Paenibacillus</taxon>
    </lineage>
</organism>
<feature type="domain" description="DUF1648" evidence="2">
    <location>
        <begin position="149"/>
        <end position="195"/>
    </location>
</feature>
<feature type="transmembrane region" description="Helical" evidence="1">
    <location>
        <begin position="348"/>
        <end position="365"/>
    </location>
</feature>
<dbReference type="InterPro" id="IPR043831">
    <property type="entry name" value="DUF5808"/>
</dbReference>
<feature type="transmembrane region" description="Helical" evidence="1">
    <location>
        <begin position="83"/>
        <end position="105"/>
    </location>
</feature>
<feature type="transmembrane region" description="Helical" evidence="1">
    <location>
        <begin position="236"/>
        <end position="260"/>
    </location>
</feature>
<feature type="domain" description="DUF5808" evidence="3">
    <location>
        <begin position="323"/>
        <end position="348"/>
    </location>
</feature>
<accession>A0A433Y4Q0</accession>
<dbReference type="GO" id="GO:0009636">
    <property type="term" value="P:response to toxic substance"/>
    <property type="evidence" value="ECO:0007669"/>
    <property type="project" value="TreeGrafter"/>
</dbReference>
<keyword evidence="1" id="KW-0812">Transmembrane</keyword>
<keyword evidence="1" id="KW-0472">Membrane</keyword>
<evidence type="ECO:0000259" key="2">
    <source>
        <dbReference type="Pfam" id="PF07853"/>
    </source>
</evidence>
<keyword evidence="5" id="KW-1185">Reference proteome</keyword>
<dbReference type="PANTHER" id="PTHR37810">
    <property type="entry name" value="IMMUNITY PROTEIN SDPI"/>
    <property type="match status" value="1"/>
</dbReference>